<gene>
    <name evidence="3" type="ORF">CYY_010073</name>
</gene>
<dbReference type="OrthoDB" id="18625at2759"/>
<feature type="compositionally biased region" description="Low complexity" evidence="2">
    <location>
        <begin position="25"/>
        <end position="45"/>
    </location>
</feature>
<evidence type="ECO:0000256" key="2">
    <source>
        <dbReference type="SAM" id="MobiDB-lite"/>
    </source>
</evidence>
<dbReference type="EMBL" id="AJWJ01000912">
    <property type="protein sequence ID" value="KAF2068600.1"/>
    <property type="molecule type" value="Genomic_DNA"/>
</dbReference>
<dbReference type="PANTHER" id="PTHR12083">
    <property type="entry name" value="BIFUNCTIONAL POLYNUCLEOTIDE PHOSPHATASE/KINASE"/>
    <property type="match status" value="1"/>
</dbReference>
<comment type="caution">
    <text evidence="3">The sequence shown here is derived from an EMBL/GenBank/DDBJ whole genome shotgun (WGS) entry which is preliminary data.</text>
</comment>
<dbReference type="GO" id="GO:0006281">
    <property type="term" value="P:DNA repair"/>
    <property type="evidence" value="ECO:0007669"/>
    <property type="project" value="TreeGrafter"/>
</dbReference>
<dbReference type="GO" id="GO:0003690">
    <property type="term" value="F:double-stranded DNA binding"/>
    <property type="evidence" value="ECO:0007669"/>
    <property type="project" value="TreeGrafter"/>
</dbReference>
<protein>
    <submittedName>
        <fullName evidence="3">Uncharacterized protein</fullName>
    </submittedName>
</protein>
<dbReference type="PANTHER" id="PTHR12083:SF9">
    <property type="entry name" value="BIFUNCTIONAL POLYNUCLEOTIDE PHOSPHATASE_KINASE"/>
    <property type="match status" value="1"/>
</dbReference>
<keyword evidence="1" id="KW-0175">Coiled coil</keyword>
<accession>A0A8J4PKQ6</accession>
<dbReference type="GO" id="GO:0046404">
    <property type="term" value="F:ATP-dependent polydeoxyribonucleotide 5'-hydroxyl-kinase activity"/>
    <property type="evidence" value="ECO:0007669"/>
    <property type="project" value="TreeGrafter"/>
</dbReference>
<evidence type="ECO:0000313" key="3">
    <source>
        <dbReference type="EMBL" id="KAF2068600.1"/>
    </source>
</evidence>
<proteinExistence type="predicted"/>
<dbReference type="Proteomes" id="UP000695562">
    <property type="component" value="Unassembled WGS sequence"/>
</dbReference>
<reference evidence="3" key="1">
    <citation type="submission" date="2020-01" db="EMBL/GenBank/DDBJ databases">
        <title>Development of genomics and gene disruption for Polysphondylium violaceum indicates a role for the polyketide synthase stlB in stalk morphogenesis.</title>
        <authorList>
            <person name="Narita B."/>
            <person name="Kawabe Y."/>
            <person name="Kin K."/>
            <person name="Saito T."/>
            <person name="Gibbs R."/>
            <person name="Kuspa A."/>
            <person name="Muzny D."/>
            <person name="Queller D."/>
            <person name="Richards S."/>
            <person name="Strassman J."/>
            <person name="Sucgang R."/>
            <person name="Worley K."/>
            <person name="Schaap P."/>
        </authorList>
    </citation>
    <scope>NUCLEOTIDE SEQUENCE</scope>
    <source>
        <strain evidence="3">QSvi11</strain>
    </source>
</reference>
<dbReference type="InterPro" id="IPR027417">
    <property type="entry name" value="P-loop_NTPase"/>
</dbReference>
<name>A0A8J4PKQ6_9MYCE</name>
<keyword evidence="4" id="KW-1185">Reference proteome</keyword>
<evidence type="ECO:0000313" key="4">
    <source>
        <dbReference type="Proteomes" id="UP000695562"/>
    </source>
</evidence>
<dbReference type="Pfam" id="PF13671">
    <property type="entry name" value="AAA_33"/>
    <property type="match status" value="1"/>
</dbReference>
<feature type="region of interest" description="Disordered" evidence="2">
    <location>
        <begin position="25"/>
        <end position="63"/>
    </location>
</feature>
<dbReference type="Gene3D" id="3.40.50.300">
    <property type="entry name" value="P-loop containing nucleotide triphosphate hydrolases"/>
    <property type="match status" value="1"/>
</dbReference>
<sequence length="618" mass="69213">MDPNTTSSAGVVPIEIGFAQLLVNDSNSSNNSNSNNSSPGTSSPSKPFFKGAPNKKAAAPSHGLTEDQIKKCASMLSVEVKDCTAQASFDGINQLPVHLVSSRDGDFVIVKVNNVELDQYQLVHGVPKLKPFSLTAIQDLTIVGGYTLTNKWNGMNIQVFKYSDNAGNLYVTAKPRATAFVINDAKGVALDHVVKIFKRYYSNSGDQQDGATNTTTTTSSTFKDNQDRFPTLLAALADNQIESLVFELCGNQVPHIVKYDFDVDLKPLFTINTKGKISPITTNDQQHVTLVKQQEEEKENQQDVYKQTLNETLEQIKEELYRENVEFRKQNGLPENVFWLNHFAQEGRVLYIMDKDNKYLVDSKLIFSVKPKDTEKNHWEQFDSGIQSKILLISKELKEKGMAVTKDTLKKELDIDDYTWQRHETDILNFALVTLGASPKKQSKVLVTCGFPASGKSYFSEKLALAGWKRINQDELGTRKKCEDLFKQCLKQGENIIIDRCNQDIAQRRNWLKISYAAGVSDIHLLWFKIDQELCKSRIVVRENHPTIPKGNEGVGIINKFVEMFNEPSELENFSSITTITSELESNNLLEKYGFKYTAPDVNADVSAPAPTDTSSSS</sequence>
<evidence type="ECO:0000256" key="1">
    <source>
        <dbReference type="SAM" id="Coils"/>
    </source>
</evidence>
<dbReference type="AlphaFoldDB" id="A0A8J4PKQ6"/>
<feature type="coiled-coil region" evidence="1">
    <location>
        <begin position="291"/>
        <end position="330"/>
    </location>
</feature>
<dbReference type="SUPFAM" id="SSF52540">
    <property type="entry name" value="P-loop containing nucleoside triphosphate hydrolases"/>
    <property type="match status" value="1"/>
</dbReference>
<dbReference type="GO" id="GO:0046403">
    <property type="term" value="F:polynucleotide 3'-phosphatase activity"/>
    <property type="evidence" value="ECO:0007669"/>
    <property type="project" value="TreeGrafter"/>
</dbReference>
<organism evidence="3 4">
    <name type="scientific">Polysphondylium violaceum</name>
    <dbReference type="NCBI Taxonomy" id="133409"/>
    <lineage>
        <taxon>Eukaryota</taxon>
        <taxon>Amoebozoa</taxon>
        <taxon>Evosea</taxon>
        <taxon>Eumycetozoa</taxon>
        <taxon>Dictyostelia</taxon>
        <taxon>Dictyosteliales</taxon>
        <taxon>Dictyosteliaceae</taxon>
        <taxon>Polysphondylium</taxon>
    </lineage>
</organism>